<evidence type="ECO:0000313" key="2">
    <source>
        <dbReference type="Proteomes" id="UP000474159"/>
    </source>
</evidence>
<dbReference type="Proteomes" id="UP000474159">
    <property type="component" value="Unassembled WGS sequence"/>
</dbReference>
<proteinExistence type="predicted"/>
<dbReference type="AlphaFoldDB" id="A0A6L3SUM7"/>
<accession>A0A6L3SUM7</accession>
<organism evidence="1 2">
    <name type="scientific">Methylobacterium soli</name>
    <dbReference type="NCBI Taxonomy" id="553447"/>
    <lineage>
        <taxon>Bacteria</taxon>
        <taxon>Pseudomonadati</taxon>
        <taxon>Pseudomonadota</taxon>
        <taxon>Alphaproteobacteria</taxon>
        <taxon>Hyphomicrobiales</taxon>
        <taxon>Methylobacteriaceae</taxon>
        <taxon>Methylobacterium</taxon>
    </lineage>
</organism>
<sequence>MGDQRDKLLASRPAAMEAKDAFTSLYASGRADRSVGLGLNQSGDDWAVKVFVQSSSAARELPDHFRDFDVEVQVTGPAKAY</sequence>
<dbReference type="OrthoDB" id="7998764at2"/>
<comment type="caution">
    <text evidence="1">The sequence shown here is derived from an EMBL/GenBank/DDBJ whole genome shotgun (WGS) entry which is preliminary data.</text>
</comment>
<keyword evidence="2" id="KW-1185">Reference proteome</keyword>
<protein>
    <submittedName>
        <fullName evidence="1">Uncharacterized protein</fullName>
    </submittedName>
</protein>
<name>A0A6L3SUM7_9HYPH</name>
<dbReference type="RefSeq" id="WP_151002259.1">
    <property type="nucleotide sequence ID" value="NZ_BPQY01000068.1"/>
</dbReference>
<reference evidence="1 2" key="1">
    <citation type="submission" date="2019-09" db="EMBL/GenBank/DDBJ databases">
        <title>YIM 48816 draft genome.</title>
        <authorList>
            <person name="Jiang L."/>
        </authorList>
    </citation>
    <scope>NUCLEOTIDE SEQUENCE [LARGE SCALE GENOMIC DNA]</scope>
    <source>
        <strain evidence="1 2">YIM 48816</strain>
    </source>
</reference>
<evidence type="ECO:0000313" key="1">
    <source>
        <dbReference type="EMBL" id="KAB1076939.1"/>
    </source>
</evidence>
<dbReference type="EMBL" id="VZZK01000025">
    <property type="protein sequence ID" value="KAB1076939.1"/>
    <property type="molecule type" value="Genomic_DNA"/>
</dbReference>
<gene>
    <name evidence="1" type="ORF">F6X53_21030</name>
</gene>